<evidence type="ECO:0000313" key="3">
    <source>
        <dbReference type="EMBL" id="OGE05583.1"/>
    </source>
</evidence>
<evidence type="ECO:0000313" key="4">
    <source>
        <dbReference type="Proteomes" id="UP000176780"/>
    </source>
</evidence>
<dbReference type="Gene3D" id="2.40.260.10">
    <property type="entry name" value="Sortase"/>
    <property type="match status" value="1"/>
</dbReference>
<protein>
    <recommendedName>
        <fullName evidence="5">Sortase</fullName>
    </recommendedName>
</protein>
<feature type="transmembrane region" description="Helical" evidence="2">
    <location>
        <begin position="20"/>
        <end position="42"/>
    </location>
</feature>
<sequence>MASTKRSSKKRAKSLKLPSYTRYFFSLFLIILGAGIILFAAINKSVAQAPNQKETSQSSQYLPKPTKLYIPKLAKILYVSDGYVVDNRWIISETGVSYLTSSAIPGQVGNTVIYGHNRSDILGDLPQVADGDTLYLVRRDGDFVKYAVFETKVIEPTQVEILNQTADSRLTIYTCTGFLDTSRFVVVAKKVDNAI</sequence>
<keyword evidence="2" id="KW-0472">Membrane</keyword>
<proteinExistence type="predicted"/>
<keyword evidence="2" id="KW-1133">Transmembrane helix</keyword>
<dbReference type="Pfam" id="PF04203">
    <property type="entry name" value="Sortase"/>
    <property type="match status" value="1"/>
</dbReference>
<name>A0A1F5HNA8_9BACT</name>
<gene>
    <name evidence="3" type="ORF">A3B51_01020</name>
</gene>
<keyword evidence="2" id="KW-0812">Transmembrane</keyword>
<dbReference type="EMBL" id="MFBQ01000001">
    <property type="protein sequence ID" value="OGE05583.1"/>
    <property type="molecule type" value="Genomic_DNA"/>
</dbReference>
<reference evidence="3 4" key="1">
    <citation type="journal article" date="2016" name="Nat. Commun.">
        <title>Thousands of microbial genomes shed light on interconnected biogeochemical processes in an aquifer system.</title>
        <authorList>
            <person name="Anantharaman K."/>
            <person name="Brown C.T."/>
            <person name="Hug L.A."/>
            <person name="Sharon I."/>
            <person name="Castelle C.J."/>
            <person name="Probst A.J."/>
            <person name="Thomas B.C."/>
            <person name="Singh A."/>
            <person name="Wilkins M.J."/>
            <person name="Karaoz U."/>
            <person name="Brodie E.L."/>
            <person name="Williams K.H."/>
            <person name="Hubbard S.S."/>
            <person name="Banfield J.F."/>
        </authorList>
    </citation>
    <scope>NUCLEOTIDE SEQUENCE [LARGE SCALE GENOMIC DNA]</scope>
</reference>
<comment type="caution">
    <text evidence="3">The sequence shown here is derived from an EMBL/GenBank/DDBJ whole genome shotgun (WGS) entry which is preliminary data.</text>
</comment>
<dbReference type="InterPro" id="IPR023365">
    <property type="entry name" value="Sortase_dom-sf"/>
</dbReference>
<dbReference type="GO" id="GO:0016787">
    <property type="term" value="F:hydrolase activity"/>
    <property type="evidence" value="ECO:0007669"/>
    <property type="project" value="UniProtKB-KW"/>
</dbReference>
<evidence type="ECO:0008006" key="5">
    <source>
        <dbReference type="Google" id="ProtNLM"/>
    </source>
</evidence>
<dbReference type="STRING" id="1797727.A3B51_01020"/>
<dbReference type="SUPFAM" id="SSF63817">
    <property type="entry name" value="Sortase"/>
    <property type="match status" value="1"/>
</dbReference>
<evidence type="ECO:0000256" key="2">
    <source>
        <dbReference type="SAM" id="Phobius"/>
    </source>
</evidence>
<evidence type="ECO:0000256" key="1">
    <source>
        <dbReference type="ARBA" id="ARBA00022801"/>
    </source>
</evidence>
<keyword evidence="1" id="KW-0378">Hydrolase</keyword>
<dbReference type="AlphaFoldDB" id="A0A1F5HNA8"/>
<dbReference type="Proteomes" id="UP000176780">
    <property type="component" value="Unassembled WGS sequence"/>
</dbReference>
<dbReference type="InterPro" id="IPR005754">
    <property type="entry name" value="Sortase"/>
</dbReference>
<organism evidence="3 4">
    <name type="scientific">Candidatus Curtissbacteria bacterium RIFCSPLOWO2_01_FULL_41_18</name>
    <dbReference type="NCBI Taxonomy" id="1797727"/>
    <lineage>
        <taxon>Bacteria</taxon>
        <taxon>Candidatus Curtissiibacteriota</taxon>
    </lineage>
</organism>
<dbReference type="NCBIfam" id="TIGR01076">
    <property type="entry name" value="sortase_fam"/>
    <property type="match status" value="1"/>
</dbReference>
<accession>A0A1F5HNA8</accession>